<evidence type="ECO:0000256" key="1">
    <source>
        <dbReference type="ARBA" id="ARBA00006499"/>
    </source>
</evidence>
<evidence type="ECO:0000259" key="3">
    <source>
        <dbReference type="Pfam" id="PF02230"/>
    </source>
</evidence>
<dbReference type="PANTHER" id="PTHR10655">
    <property type="entry name" value="LYSOPHOSPHOLIPASE-RELATED"/>
    <property type="match status" value="1"/>
</dbReference>
<dbReference type="GO" id="GO:0008474">
    <property type="term" value="F:palmitoyl-(protein) hydrolase activity"/>
    <property type="evidence" value="ECO:0007669"/>
    <property type="project" value="TreeGrafter"/>
</dbReference>
<dbReference type="InterPro" id="IPR003140">
    <property type="entry name" value="PLipase/COase/thioEstase"/>
</dbReference>
<keyword evidence="5" id="KW-1185">Reference proteome</keyword>
<organism evidence="4 5">
    <name type="scientific">Tribonema minus</name>
    <dbReference type="NCBI Taxonomy" id="303371"/>
    <lineage>
        <taxon>Eukaryota</taxon>
        <taxon>Sar</taxon>
        <taxon>Stramenopiles</taxon>
        <taxon>Ochrophyta</taxon>
        <taxon>PX clade</taxon>
        <taxon>Xanthophyceae</taxon>
        <taxon>Tribonematales</taxon>
        <taxon>Tribonemataceae</taxon>
        <taxon>Tribonema</taxon>
    </lineage>
</organism>
<dbReference type="AlphaFoldDB" id="A0A836CN32"/>
<evidence type="ECO:0000313" key="5">
    <source>
        <dbReference type="Proteomes" id="UP000664859"/>
    </source>
</evidence>
<dbReference type="Gene3D" id="3.40.50.1820">
    <property type="entry name" value="alpha/beta hydrolase"/>
    <property type="match status" value="1"/>
</dbReference>
<gene>
    <name evidence="4" type="ORF">JKP88DRAFT_271315</name>
</gene>
<evidence type="ECO:0000256" key="2">
    <source>
        <dbReference type="ARBA" id="ARBA00022801"/>
    </source>
</evidence>
<accession>A0A836CN32</accession>
<dbReference type="GO" id="GO:0005737">
    <property type="term" value="C:cytoplasm"/>
    <property type="evidence" value="ECO:0007669"/>
    <property type="project" value="TreeGrafter"/>
</dbReference>
<comment type="similarity">
    <text evidence="1">Belongs to the AB hydrolase superfamily. AB hydrolase 2 family.</text>
</comment>
<dbReference type="PANTHER" id="PTHR10655:SF17">
    <property type="entry name" value="LYSOPHOSPHOLIPASE-LIKE PROTEIN 1"/>
    <property type="match status" value="1"/>
</dbReference>
<reference evidence="4" key="1">
    <citation type="submission" date="2021-02" db="EMBL/GenBank/DDBJ databases">
        <title>First Annotated Genome of the Yellow-green Alga Tribonema minus.</title>
        <authorList>
            <person name="Mahan K.M."/>
        </authorList>
    </citation>
    <scope>NUCLEOTIDE SEQUENCE</scope>
    <source>
        <strain evidence="4">UTEX B ZZ1240</strain>
    </source>
</reference>
<keyword evidence="2" id="KW-0378">Hydrolase</keyword>
<proteinExistence type="inferred from homology"/>
<dbReference type="EMBL" id="JAFCMP010000020">
    <property type="protein sequence ID" value="KAG5191439.1"/>
    <property type="molecule type" value="Genomic_DNA"/>
</dbReference>
<dbReference type="Proteomes" id="UP000664859">
    <property type="component" value="Unassembled WGS sequence"/>
</dbReference>
<comment type="caution">
    <text evidence="4">The sequence shown here is derived from an EMBL/GenBank/DDBJ whole genome shotgun (WGS) entry which is preliminary data.</text>
</comment>
<dbReference type="InterPro" id="IPR050565">
    <property type="entry name" value="LYPA1-2/EST-like"/>
</dbReference>
<dbReference type="SUPFAM" id="SSF53474">
    <property type="entry name" value="alpha/beta-Hydrolases"/>
    <property type="match status" value="1"/>
</dbReference>
<dbReference type="Pfam" id="PF02230">
    <property type="entry name" value="Abhydrolase_2"/>
    <property type="match status" value="1"/>
</dbReference>
<dbReference type="InterPro" id="IPR029058">
    <property type="entry name" value="AB_hydrolase_fold"/>
</dbReference>
<protein>
    <submittedName>
        <fullName evidence="4">Lysophospholipase-like protein II</fullName>
    </submittedName>
</protein>
<name>A0A836CN32_9STRA</name>
<dbReference type="OrthoDB" id="2418081at2759"/>
<feature type="domain" description="Phospholipase/carboxylesterase/thioesterase" evidence="3">
    <location>
        <begin position="17"/>
        <end position="217"/>
    </location>
</feature>
<dbReference type="GO" id="GO:0052689">
    <property type="term" value="F:carboxylic ester hydrolase activity"/>
    <property type="evidence" value="ECO:0007669"/>
    <property type="project" value="TreeGrafter"/>
</dbReference>
<evidence type="ECO:0000313" key="4">
    <source>
        <dbReference type="EMBL" id="KAG5191439.1"/>
    </source>
</evidence>
<sequence length="224" mass="23784">MTLTRSRGDGNGGNGIVIMPADQKYANVVIWMHGLGDTADVSVLNFILPTAPTRPISLNGGFMMPGWTDVYGLDETSKEDKEGFEQSAARIQALIDSEKAKGIPAQRVVVAGFSQGGATALHVALRTKDALGGCVACSGWLPLAKEYPAALGDGAKAGLKVLQCHGDADVVVRHHWGSQSYNALKAMGIAAELETYRGMGHSAIPDELERVSAFIQQQFRKACD</sequence>